<evidence type="ECO:0000313" key="1">
    <source>
        <dbReference type="EMBL" id="SPW53493.1"/>
    </source>
</evidence>
<sequence length="61" mass="6797">MSEGWNIAVLGATGRCGRSPGLKRWLNVSSRLGKFMHWHVTKAQAEQLRFGGKTITVQDAR</sequence>
<gene>
    <name evidence="1" type="primary">usg_2</name>
    <name evidence="1" type="ORF">NCTC11126_04250</name>
</gene>
<accession>A0A2X1K3U1</accession>
<protein>
    <submittedName>
        <fullName evidence="1">Putative semialdehyde dehydrogenase</fullName>
    </submittedName>
</protein>
<evidence type="ECO:0000313" key="2">
    <source>
        <dbReference type="Proteomes" id="UP000250561"/>
    </source>
</evidence>
<organism evidence="1 2">
    <name type="scientific">Escherichia coli</name>
    <dbReference type="NCBI Taxonomy" id="562"/>
    <lineage>
        <taxon>Bacteria</taxon>
        <taxon>Pseudomonadati</taxon>
        <taxon>Pseudomonadota</taxon>
        <taxon>Gammaproteobacteria</taxon>
        <taxon>Enterobacterales</taxon>
        <taxon>Enterobacteriaceae</taxon>
        <taxon>Escherichia</taxon>
    </lineage>
</organism>
<name>A0A2X1K3U1_ECOLX</name>
<dbReference type="AlphaFoldDB" id="A0A2X1K3U1"/>
<dbReference type="Proteomes" id="UP000250561">
    <property type="component" value="Unassembled WGS sequence"/>
</dbReference>
<proteinExistence type="predicted"/>
<dbReference type="EMBL" id="UARS01000008">
    <property type="protein sequence ID" value="SPW53493.1"/>
    <property type="molecule type" value="Genomic_DNA"/>
</dbReference>
<reference evidence="1 2" key="1">
    <citation type="submission" date="2018-06" db="EMBL/GenBank/DDBJ databases">
        <authorList>
            <consortium name="Pathogen Informatics"/>
            <person name="Doyle S."/>
        </authorList>
    </citation>
    <scope>NUCLEOTIDE SEQUENCE [LARGE SCALE GENOMIC DNA]</scope>
    <source>
        <strain evidence="1 2">NCTC11126</strain>
    </source>
</reference>